<name>A0ABY0T728_9PROT</name>
<dbReference type="EMBL" id="FNKY01000001">
    <property type="protein sequence ID" value="SDQ33630.1"/>
    <property type="molecule type" value="Genomic_DNA"/>
</dbReference>
<feature type="transmembrane region" description="Helical" evidence="1">
    <location>
        <begin position="82"/>
        <end position="108"/>
    </location>
</feature>
<keyword evidence="1" id="KW-0812">Transmembrane</keyword>
<keyword evidence="3" id="KW-1185">Reference proteome</keyword>
<dbReference type="Proteomes" id="UP000183471">
    <property type="component" value="Unassembled WGS sequence"/>
</dbReference>
<keyword evidence="1" id="KW-0472">Membrane</keyword>
<evidence type="ECO:0000313" key="3">
    <source>
        <dbReference type="Proteomes" id="UP000183471"/>
    </source>
</evidence>
<feature type="transmembrane region" description="Helical" evidence="1">
    <location>
        <begin position="6"/>
        <end position="28"/>
    </location>
</feature>
<reference evidence="2 3" key="1">
    <citation type="submission" date="2016-10" db="EMBL/GenBank/DDBJ databases">
        <authorList>
            <person name="Varghese N."/>
            <person name="Submissions S."/>
        </authorList>
    </citation>
    <scope>NUCLEOTIDE SEQUENCE [LARGE SCALE GENOMIC DNA]</scope>
    <source>
        <strain evidence="2 3">Nl1</strain>
    </source>
</reference>
<evidence type="ECO:0000256" key="1">
    <source>
        <dbReference type="SAM" id="Phobius"/>
    </source>
</evidence>
<dbReference type="RefSeq" id="WP_074630590.1">
    <property type="nucleotide sequence ID" value="NZ_FNKY01000001.1"/>
</dbReference>
<keyword evidence="1" id="KW-1133">Transmembrane helix</keyword>
<organism evidence="2 3">
    <name type="scientific">Nitrosospira multiformis</name>
    <dbReference type="NCBI Taxonomy" id="1231"/>
    <lineage>
        <taxon>Bacteria</taxon>
        <taxon>Pseudomonadati</taxon>
        <taxon>Pseudomonadota</taxon>
        <taxon>Betaproteobacteria</taxon>
        <taxon>Nitrosomonadales</taxon>
        <taxon>Nitrosomonadaceae</taxon>
        <taxon>Nitrosospira</taxon>
    </lineage>
</organism>
<accession>A0ABY0T728</accession>
<sequence length="126" mass="13629">MQALDWFTIGRVGLLYDLFGALILVWGYMLQGKKEFQEAIAFPGPDVPIQPVTTKFDSIVGLTFIMLGFSGQLAGTDSDAEAVFSSCRGCAISALIVLIVGGGSYLLFRKILFAHYIAYINKGGPK</sequence>
<proteinExistence type="predicted"/>
<comment type="caution">
    <text evidence="2">The sequence shown here is derived from an EMBL/GenBank/DDBJ whole genome shotgun (WGS) entry which is preliminary data.</text>
</comment>
<protein>
    <submittedName>
        <fullName evidence="2">Uncharacterized protein</fullName>
    </submittedName>
</protein>
<evidence type="ECO:0000313" key="2">
    <source>
        <dbReference type="EMBL" id="SDQ33630.1"/>
    </source>
</evidence>
<gene>
    <name evidence="2" type="ORF">SAMN05216402_0438</name>
</gene>